<comment type="similarity">
    <text evidence="3">Belongs to the Nudix hydrolase family.</text>
</comment>
<evidence type="ECO:0000313" key="6">
    <source>
        <dbReference type="Proteomes" id="UP000322530"/>
    </source>
</evidence>
<name>A0A5A5THC7_9CHLR</name>
<dbReference type="PANTHER" id="PTHR43046">
    <property type="entry name" value="GDP-MANNOSE MANNOSYL HYDROLASE"/>
    <property type="match status" value="1"/>
</dbReference>
<evidence type="ECO:0000256" key="2">
    <source>
        <dbReference type="ARBA" id="ARBA00022801"/>
    </source>
</evidence>
<keyword evidence="2 3" id="KW-0378">Hydrolase</keyword>
<dbReference type="PROSITE" id="PS00893">
    <property type="entry name" value="NUDIX_BOX"/>
    <property type="match status" value="1"/>
</dbReference>
<feature type="domain" description="Nudix hydrolase" evidence="4">
    <location>
        <begin position="35"/>
        <end position="167"/>
    </location>
</feature>
<dbReference type="InterPro" id="IPR020084">
    <property type="entry name" value="NUDIX_hydrolase_CS"/>
</dbReference>
<dbReference type="InterPro" id="IPR020476">
    <property type="entry name" value="Nudix_hydrolase"/>
</dbReference>
<dbReference type="Gene3D" id="3.90.79.10">
    <property type="entry name" value="Nucleoside Triphosphate Pyrophosphohydrolase"/>
    <property type="match status" value="1"/>
</dbReference>
<dbReference type="Proteomes" id="UP000322530">
    <property type="component" value="Unassembled WGS sequence"/>
</dbReference>
<dbReference type="EMBL" id="BIXY01000077">
    <property type="protein sequence ID" value="GCF10618.1"/>
    <property type="molecule type" value="Genomic_DNA"/>
</dbReference>
<sequence>MQKDERILQIKQNISWLPQPNESRTVISSRLPPGEMIATALVLAFDKDRLLQTNLAARGWDIVGGHIEPGESPEEAARREAYEEAGARLRELHVLGYQCLRLLGPRPASYRYPYPDSYQVFYWAQIEALDEFIPTEEARERALFAPDDARELPFVRTLRELYLVALHAAMS</sequence>
<accession>A0A5A5THC7</accession>
<dbReference type="SUPFAM" id="SSF55811">
    <property type="entry name" value="Nudix"/>
    <property type="match status" value="1"/>
</dbReference>
<evidence type="ECO:0000256" key="3">
    <source>
        <dbReference type="RuleBase" id="RU003476"/>
    </source>
</evidence>
<dbReference type="InterPro" id="IPR015797">
    <property type="entry name" value="NUDIX_hydrolase-like_dom_sf"/>
</dbReference>
<evidence type="ECO:0000259" key="4">
    <source>
        <dbReference type="PROSITE" id="PS51462"/>
    </source>
</evidence>
<evidence type="ECO:0000256" key="1">
    <source>
        <dbReference type="ARBA" id="ARBA00001946"/>
    </source>
</evidence>
<dbReference type="PRINTS" id="PR00502">
    <property type="entry name" value="NUDIXFAMILY"/>
</dbReference>
<proteinExistence type="inferred from homology"/>
<organism evidence="5 6">
    <name type="scientific">Dictyobacter arantiisoli</name>
    <dbReference type="NCBI Taxonomy" id="2014874"/>
    <lineage>
        <taxon>Bacteria</taxon>
        <taxon>Bacillati</taxon>
        <taxon>Chloroflexota</taxon>
        <taxon>Ktedonobacteria</taxon>
        <taxon>Ktedonobacterales</taxon>
        <taxon>Dictyobacteraceae</taxon>
        <taxon>Dictyobacter</taxon>
    </lineage>
</organism>
<dbReference type="AlphaFoldDB" id="A0A5A5THC7"/>
<comment type="cofactor">
    <cofactor evidence="1">
        <name>Mg(2+)</name>
        <dbReference type="ChEBI" id="CHEBI:18420"/>
    </cofactor>
</comment>
<gene>
    <name evidence="5" type="ORF">KDI_41820</name>
</gene>
<dbReference type="GO" id="GO:0016787">
    <property type="term" value="F:hydrolase activity"/>
    <property type="evidence" value="ECO:0007669"/>
    <property type="project" value="UniProtKB-KW"/>
</dbReference>
<dbReference type="PANTHER" id="PTHR43046:SF14">
    <property type="entry name" value="MUTT_NUDIX FAMILY PROTEIN"/>
    <property type="match status" value="1"/>
</dbReference>
<comment type="caution">
    <text evidence="5">The sequence shown here is derived from an EMBL/GenBank/DDBJ whole genome shotgun (WGS) entry which is preliminary data.</text>
</comment>
<keyword evidence="6" id="KW-1185">Reference proteome</keyword>
<dbReference type="RefSeq" id="WP_216368943.1">
    <property type="nucleotide sequence ID" value="NZ_BIXY01000077.1"/>
</dbReference>
<dbReference type="PROSITE" id="PS51462">
    <property type="entry name" value="NUDIX"/>
    <property type="match status" value="1"/>
</dbReference>
<reference evidence="5 6" key="1">
    <citation type="submission" date="2019-01" db="EMBL/GenBank/DDBJ databases">
        <title>Draft genome sequence of Dictyobacter sp. Uno17.</title>
        <authorList>
            <person name="Wang C.M."/>
            <person name="Zheng Y."/>
            <person name="Sakai Y."/>
            <person name="Abe K."/>
            <person name="Yokota A."/>
            <person name="Yabe S."/>
        </authorList>
    </citation>
    <scope>NUCLEOTIDE SEQUENCE [LARGE SCALE GENOMIC DNA]</scope>
    <source>
        <strain evidence="5 6">Uno17</strain>
    </source>
</reference>
<evidence type="ECO:0000313" key="5">
    <source>
        <dbReference type="EMBL" id="GCF10618.1"/>
    </source>
</evidence>
<dbReference type="Pfam" id="PF00293">
    <property type="entry name" value="NUDIX"/>
    <property type="match status" value="1"/>
</dbReference>
<dbReference type="InterPro" id="IPR000086">
    <property type="entry name" value="NUDIX_hydrolase_dom"/>
</dbReference>
<protein>
    <recommendedName>
        <fullName evidence="4">Nudix hydrolase domain-containing protein</fullName>
    </recommendedName>
</protein>